<evidence type="ECO:0000313" key="3">
    <source>
        <dbReference type="Proteomes" id="UP001107558"/>
    </source>
</evidence>
<dbReference type="OrthoDB" id="6334212at2759"/>
<feature type="domain" description="CHK kinase-like" evidence="1">
    <location>
        <begin position="120"/>
        <end position="306"/>
    </location>
</feature>
<dbReference type="PANTHER" id="PTHR11012:SF59">
    <property type="entry name" value="CHK KINASE-LIKE DOMAIN-CONTAINING PROTEIN-RELATED"/>
    <property type="match status" value="1"/>
</dbReference>
<comment type="caution">
    <text evidence="2">The sequence shown here is derived from an EMBL/GenBank/DDBJ whole genome shotgun (WGS) entry which is preliminary data.</text>
</comment>
<dbReference type="InterPro" id="IPR015897">
    <property type="entry name" value="CHK_kinase-like"/>
</dbReference>
<organism evidence="2 3">
    <name type="scientific">Polypedilum vanderplanki</name>
    <name type="common">Sleeping chironomid midge</name>
    <dbReference type="NCBI Taxonomy" id="319348"/>
    <lineage>
        <taxon>Eukaryota</taxon>
        <taxon>Metazoa</taxon>
        <taxon>Ecdysozoa</taxon>
        <taxon>Arthropoda</taxon>
        <taxon>Hexapoda</taxon>
        <taxon>Insecta</taxon>
        <taxon>Pterygota</taxon>
        <taxon>Neoptera</taxon>
        <taxon>Endopterygota</taxon>
        <taxon>Diptera</taxon>
        <taxon>Nematocera</taxon>
        <taxon>Chironomoidea</taxon>
        <taxon>Chironomidae</taxon>
        <taxon>Chironominae</taxon>
        <taxon>Polypedilum</taxon>
        <taxon>Polypedilum</taxon>
    </lineage>
</organism>
<dbReference type="AlphaFoldDB" id="A0A9J6BD95"/>
<dbReference type="Pfam" id="PF02958">
    <property type="entry name" value="EcKL"/>
    <property type="match status" value="1"/>
</dbReference>
<evidence type="ECO:0000313" key="2">
    <source>
        <dbReference type="EMBL" id="KAG5667507.1"/>
    </source>
</evidence>
<sequence length="396" mass="46606">MIELTTEECQEIIQILSNSNDIEIVKFSAEHFGDFLGFLGEYYRLNITAIVNNNEPQGFQFFAKSLPIKDLRKRRSMLIKSGIFKKEFQIYKEILSKFIKIDVNDGIWCSKVFLVRDDLIVFNDLTLENFKVLPDGVSDFEVEYVEATLKTLAAFHACSIAFEKQQNVQIGEKFSEILFETSVMDHGWFHSGLATIQKIAELHFNIPKSNEFYQKLFNVIQIMEDSPFDVPKVLCHRDTWKNNLMFRKDENGVQCILIDFQTSRYLALTIDVNMAIILTTRPNHHKQLRNHYLEFYFKNLIEKLKKFKIDINSVMNFENYLKSCEYHKKVLLIYKAIAVMLTQPPQELFKDFTEADYKDFAEGDRCRLVLKFMEQNEFFKECLVEAVQEIVEEFCC</sequence>
<dbReference type="PANTHER" id="PTHR11012">
    <property type="entry name" value="PROTEIN KINASE-LIKE DOMAIN-CONTAINING"/>
    <property type="match status" value="1"/>
</dbReference>
<protein>
    <recommendedName>
        <fullName evidence="1">CHK kinase-like domain-containing protein</fullName>
    </recommendedName>
</protein>
<keyword evidence="3" id="KW-1185">Reference proteome</keyword>
<dbReference type="SMART" id="SM00587">
    <property type="entry name" value="CHK"/>
    <property type="match status" value="1"/>
</dbReference>
<dbReference type="Gene3D" id="3.90.1200.10">
    <property type="match status" value="1"/>
</dbReference>
<dbReference type="InterPro" id="IPR011009">
    <property type="entry name" value="Kinase-like_dom_sf"/>
</dbReference>
<evidence type="ECO:0000259" key="1">
    <source>
        <dbReference type="SMART" id="SM00587"/>
    </source>
</evidence>
<name>A0A9J6BD95_POLVA</name>
<gene>
    <name evidence="2" type="ORF">PVAND_015486</name>
</gene>
<dbReference type="InterPro" id="IPR004119">
    <property type="entry name" value="EcKL"/>
</dbReference>
<dbReference type="EMBL" id="JADBJN010000004">
    <property type="protein sequence ID" value="KAG5667507.1"/>
    <property type="molecule type" value="Genomic_DNA"/>
</dbReference>
<dbReference type="SUPFAM" id="SSF56112">
    <property type="entry name" value="Protein kinase-like (PK-like)"/>
    <property type="match status" value="1"/>
</dbReference>
<reference evidence="2" key="1">
    <citation type="submission" date="2021-03" db="EMBL/GenBank/DDBJ databases">
        <title>Chromosome level genome of the anhydrobiotic midge Polypedilum vanderplanki.</title>
        <authorList>
            <person name="Yoshida Y."/>
            <person name="Kikawada T."/>
            <person name="Gusev O."/>
        </authorList>
    </citation>
    <scope>NUCLEOTIDE SEQUENCE</scope>
    <source>
        <strain evidence="2">NIAS01</strain>
        <tissue evidence="2">Whole body or cell culture</tissue>
    </source>
</reference>
<accession>A0A9J6BD95</accession>
<proteinExistence type="predicted"/>
<dbReference type="Proteomes" id="UP001107558">
    <property type="component" value="Chromosome 4"/>
</dbReference>